<comment type="cofactor">
    <cofactor evidence="7">
        <name>Zn(2+)</name>
        <dbReference type="ChEBI" id="CHEBI:29105"/>
    </cofactor>
    <text evidence="7">Binds 2 Zn(2+) ions per subunit.</text>
</comment>
<comment type="cofactor">
    <cofactor evidence="7">
        <name>Ca(2+)</name>
        <dbReference type="ChEBI" id="CHEBI:29108"/>
    </cofactor>
    <text evidence="7">Can bind about 5 Ca(2+) ions per subunit.</text>
</comment>
<dbReference type="GO" id="GO:0004222">
    <property type="term" value="F:metalloendopeptidase activity"/>
    <property type="evidence" value="ECO:0007669"/>
    <property type="project" value="InterPro"/>
</dbReference>
<organism evidence="9 10">
    <name type="scientific">Mytilus coruscus</name>
    <name type="common">Sea mussel</name>
    <dbReference type="NCBI Taxonomy" id="42192"/>
    <lineage>
        <taxon>Eukaryota</taxon>
        <taxon>Metazoa</taxon>
        <taxon>Spiralia</taxon>
        <taxon>Lophotrochozoa</taxon>
        <taxon>Mollusca</taxon>
        <taxon>Bivalvia</taxon>
        <taxon>Autobranchia</taxon>
        <taxon>Pteriomorphia</taxon>
        <taxon>Mytilida</taxon>
        <taxon>Mytiloidea</taxon>
        <taxon>Mytilidae</taxon>
        <taxon>Mytilinae</taxon>
        <taxon>Mytilus</taxon>
    </lineage>
</organism>
<dbReference type="InterPro" id="IPR002477">
    <property type="entry name" value="Peptidoglycan-bd-like"/>
</dbReference>
<dbReference type="PRINTS" id="PR00138">
    <property type="entry name" value="MATRIXIN"/>
</dbReference>
<dbReference type="AlphaFoldDB" id="A0A6J8ELK2"/>
<evidence type="ECO:0000256" key="5">
    <source>
        <dbReference type="ARBA" id="ARBA00022833"/>
    </source>
</evidence>
<dbReference type="GO" id="GO:0030574">
    <property type="term" value="P:collagen catabolic process"/>
    <property type="evidence" value="ECO:0007669"/>
    <property type="project" value="TreeGrafter"/>
</dbReference>
<evidence type="ECO:0000259" key="8">
    <source>
        <dbReference type="SMART" id="SM00235"/>
    </source>
</evidence>
<keyword evidence="10" id="KW-1185">Reference proteome</keyword>
<gene>
    <name evidence="9" type="ORF">MCOR_53572</name>
</gene>
<dbReference type="InterPro" id="IPR036365">
    <property type="entry name" value="PGBD-like_sf"/>
</dbReference>
<feature type="binding site" evidence="7">
    <location>
        <position position="166"/>
    </location>
    <ligand>
        <name>Zn(2+)</name>
        <dbReference type="ChEBI" id="CHEBI:29105"/>
        <label>1</label>
    </ligand>
</feature>
<keyword evidence="3 7" id="KW-0479">Metal-binding</keyword>
<evidence type="ECO:0000313" key="9">
    <source>
        <dbReference type="EMBL" id="CAC5421444.1"/>
    </source>
</evidence>
<dbReference type="InterPro" id="IPR001818">
    <property type="entry name" value="Pept_M10_metallopeptidase"/>
</dbReference>
<keyword evidence="6" id="KW-0482">Metalloprotease</keyword>
<dbReference type="SMART" id="SM00235">
    <property type="entry name" value="ZnMc"/>
    <property type="match status" value="1"/>
</dbReference>
<dbReference type="SUPFAM" id="SSF47090">
    <property type="entry name" value="PGBD-like"/>
    <property type="match status" value="1"/>
</dbReference>
<dbReference type="InterPro" id="IPR006026">
    <property type="entry name" value="Peptidase_Metallo"/>
</dbReference>
<dbReference type="InterPro" id="IPR021190">
    <property type="entry name" value="Pept_M10A"/>
</dbReference>
<sequence>MSQAAPIRSLPDDTSFNEAIQAKKADEFFVRFGYMKNITTRTRHVDKADKRKEAIRKFQQLNGMNMTGELDEETIEKIKQPRCGVADFNESSRDRPLQFFAPGYKWSKKRITWKLTGYTNQLPNSTQRLAFESALKKWSDVSPLTFEYTQDYPDIEILFARGNHGDGSYNAFDGPGVPEDQLSAPLSSPPPTTSGINNKFIYSIKYIITAIIVYRYILEMLIMC</sequence>
<feature type="binding site" evidence="7">
    <location>
        <position position="164"/>
    </location>
    <ligand>
        <name>Zn(2+)</name>
        <dbReference type="ChEBI" id="CHEBI:29105"/>
        <label>1</label>
    </ligand>
</feature>
<comment type="similarity">
    <text evidence="1">Belongs to the peptidase M10A family.</text>
</comment>
<feature type="binding site" evidence="7">
    <location>
        <position position="174"/>
    </location>
    <ligand>
        <name>Ca(2+)</name>
        <dbReference type="ChEBI" id="CHEBI:29108"/>
        <label>3</label>
    </ligand>
</feature>
<evidence type="ECO:0000256" key="1">
    <source>
        <dbReference type="ARBA" id="ARBA00010370"/>
    </source>
</evidence>
<dbReference type="GO" id="GO:0006508">
    <property type="term" value="P:proteolysis"/>
    <property type="evidence" value="ECO:0007669"/>
    <property type="project" value="UniProtKB-KW"/>
</dbReference>
<dbReference type="GO" id="GO:0031012">
    <property type="term" value="C:extracellular matrix"/>
    <property type="evidence" value="ECO:0007669"/>
    <property type="project" value="InterPro"/>
</dbReference>
<feature type="binding site" description="in inhibited form" evidence="7">
    <location>
        <position position="83"/>
    </location>
    <ligand>
        <name>Zn(2+)</name>
        <dbReference type="ChEBI" id="CHEBI:29105"/>
        <label>2</label>
        <note>catalytic</note>
    </ligand>
</feature>
<keyword evidence="5 7" id="KW-0862">Zinc</keyword>
<evidence type="ECO:0000256" key="7">
    <source>
        <dbReference type="PIRSR" id="PIRSR621190-2"/>
    </source>
</evidence>
<dbReference type="EMBL" id="CACVKT020009354">
    <property type="protein sequence ID" value="CAC5421444.1"/>
    <property type="molecule type" value="Genomic_DNA"/>
</dbReference>
<dbReference type="PANTHER" id="PTHR10201:SF323">
    <property type="entry name" value="MATRIX METALLOPROTEINASE-21"/>
    <property type="match status" value="1"/>
</dbReference>
<evidence type="ECO:0000256" key="3">
    <source>
        <dbReference type="ARBA" id="ARBA00022723"/>
    </source>
</evidence>
<dbReference type="PANTHER" id="PTHR10201">
    <property type="entry name" value="MATRIX METALLOPROTEINASE"/>
    <property type="match status" value="1"/>
</dbReference>
<dbReference type="Gene3D" id="3.40.390.10">
    <property type="entry name" value="Collagenase (Catalytic Domain)"/>
    <property type="match status" value="1"/>
</dbReference>
<dbReference type="OrthoDB" id="406838at2759"/>
<name>A0A6J8ELK2_MYTCO</name>
<evidence type="ECO:0000256" key="4">
    <source>
        <dbReference type="ARBA" id="ARBA00022801"/>
    </source>
</evidence>
<reference evidence="9 10" key="1">
    <citation type="submission" date="2020-06" db="EMBL/GenBank/DDBJ databases">
        <authorList>
            <person name="Li R."/>
            <person name="Bekaert M."/>
        </authorList>
    </citation>
    <scope>NUCLEOTIDE SEQUENCE [LARGE SCALE GENOMIC DNA]</scope>
    <source>
        <strain evidence="10">wild</strain>
    </source>
</reference>
<dbReference type="GO" id="GO:0008270">
    <property type="term" value="F:zinc ion binding"/>
    <property type="evidence" value="ECO:0007669"/>
    <property type="project" value="InterPro"/>
</dbReference>
<evidence type="ECO:0000256" key="6">
    <source>
        <dbReference type="ARBA" id="ARBA00023049"/>
    </source>
</evidence>
<proteinExistence type="inferred from homology"/>
<protein>
    <recommendedName>
        <fullName evidence="8">Peptidase metallopeptidase domain-containing protein</fullName>
    </recommendedName>
</protein>
<evidence type="ECO:0000256" key="2">
    <source>
        <dbReference type="ARBA" id="ARBA00022670"/>
    </source>
</evidence>
<evidence type="ECO:0000313" key="10">
    <source>
        <dbReference type="Proteomes" id="UP000507470"/>
    </source>
</evidence>
<keyword evidence="2" id="KW-0645">Protease</keyword>
<feature type="binding site" evidence="7">
    <location>
        <position position="173"/>
    </location>
    <ligand>
        <name>Ca(2+)</name>
        <dbReference type="ChEBI" id="CHEBI:29108"/>
        <label>3</label>
    </ligand>
</feature>
<dbReference type="SUPFAM" id="SSF55486">
    <property type="entry name" value="Metalloproteases ('zincins'), catalytic domain"/>
    <property type="match status" value="1"/>
</dbReference>
<dbReference type="Proteomes" id="UP000507470">
    <property type="component" value="Unassembled WGS sequence"/>
</dbReference>
<feature type="domain" description="Peptidase metallopeptidase" evidence="8">
    <location>
        <begin position="102"/>
        <end position="210"/>
    </location>
</feature>
<feature type="binding site" evidence="7">
    <location>
        <position position="154"/>
    </location>
    <ligand>
        <name>Ca(2+)</name>
        <dbReference type="ChEBI" id="CHEBI:29108"/>
        <label>2</label>
    </ligand>
</feature>
<keyword evidence="4" id="KW-0378">Hydrolase</keyword>
<accession>A0A6J8ELK2</accession>
<dbReference type="Pfam" id="PF00413">
    <property type="entry name" value="Peptidase_M10"/>
    <property type="match status" value="1"/>
</dbReference>
<dbReference type="Pfam" id="PF01471">
    <property type="entry name" value="PG_binding_1"/>
    <property type="match status" value="1"/>
</dbReference>
<dbReference type="InterPro" id="IPR024079">
    <property type="entry name" value="MetalloPept_cat_dom_sf"/>
</dbReference>
<dbReference type="GO" id="GO:0030198">
    <property type="term" value="P:extracellular matrix organization"/>
    <property type="evidence" value="ECO:0007669"/>
    <property type="project" value="TreeGrafter"/>
</dbReference>
<keyword evidence="7" id="KW-0106">Calcium</keyword>